<feature type="compositionally biased region" description="Low complexity" evidence="1">
    <location>
        <begin position="52"/>
        <end position="71"/>
    </location>
</feature>
<accession>E3LI61</accession>
<keyword evidence="3" id="KW-1185">Reference proteome</keyword>
<dbReference type="eggNOG" id="ENOG502SCJY">
    <property type="taxonomic scope" value="Eukaryota"/>
</dbReference>
<sequence length="193" mass="21865">MRFLKGIRWISTVNKHPTSFQRPPVVTESSQVFDPDVWQSSEFFDDSEFLTSSDVAPAPESSASPSDPESPLENTEEESQKAKKKPEDVEENRADGHAPIKSALSILMQSLQKTSSMTTSLSDIDVTLFNFHSTKFAERLLNRNVSSVVMVESSHVFSKNAKVFLKLIIFQKNNKIVKKIIEIMRYGWWLAPL</sequence>
<evidence type="ECO:0000313" key="3">
    <source>
        <dbReference type="Proteomes" id="UP000008281"/>
    </source>
</evidence>
<gene>
    <name evidence="2" type="ORF">CRE_09327</name>
</gene>
<feature type="compositionally biased region" description="Basic and acidic residues" evidence="1">
    <location>
        <begin position="78"/>
        <end position="95"/>
    </location>
</feature>
<feature type="region of interest" description="Disordered" evidence="1">
    <location>
        <begin position="52"/>
        <end position="95"/>
    </location>
</feature>
<proteinExistence type="predicted"/>
<reference evidence="2" key="1">
    <citation type="submission" date="2007-07" db="EMBL/GenBank/DDBJ databases">
        <title>PCAP assembly of the Caenorhabditis remanei genome.</title>
        <authorList>
            <consortium name="The Caenorhabditis remanei Sequencing Consortium"/>
            <person name="Wilson R.K."/>
        </authorList>
    </citation>
    <scope>NUCLEOTIDE SEQUENCE [LARGE SCALE GENOMIC DNA]</scope>
    <source>
        <strain evidence="2">PB4641</strain>
    </source>
</reference>
<evidence type="ECO:0000256" key="1">
    <source>
        <dbReference type="SAM" id="MobiDB-lite"/>
    </source>
</evidence>
<dbReference type="Proteomes" id="UP000008281">
    <property type="component" value="Unassembled WGS sequence"/>
</dbReference>
<organism evidence="3">
    <name type="scientific">Caenorhabditis remanei</name>
    <name type="common">Caenorhabditis vulgaris</name>
    <dbReference type="NCBI Taxonomy" id="31234"/>
    <lineage>
        <taxon>Eukaryota</taxon>
        <taxon>Metazoa</taxon>
        <taxon>Ecdysozoa</taxon>
        <taxon>Nematoda</taxon>
        <taxon>Chromadorea</taxon>
        <taxon>Rhabditida</taxon>
        <taxon>Rhabditina</taxon>
        <taxon>Rhabditomorpha</taxon>
        <taxon>Rhabditoidea</taxon>
        <taxon>Rhabditidae</taxon>
        <taxon>Peloderinae</taxon>
        <taxon>Caenorhabditis</taxon>
    </lineage>
</organism>
<dbReference type="AlphaFoldDB" id="E3LI61"/>
<protein>
    <submittedName>
        <fullName evidence="2">Uncharacterized protein</fullName>
    </submittedName>
</protein>
<dbReference type="EMBL" id="DS268409">
    <property type="protein sequence ID" value="EFO95539.1"/>
    <property type="molecule type" value="Genomic_DNA"/>
</dbReference>
<dbReference type="HOGENOM" id="CLU_121593_0_0_1"/>
<dbReference type="OMA" id="GIRWIST"/>
<dbReference type="STRING" id="31234.E3LI61"/>
<evidence type="ECO:0000313" key="2">
    <source>
        <dbReference type="EMBL" id="EFO95539.1"/>
    </source>
</evidence>
<name>E3LI61_CAERE</name>
<dbReference type="OrthoDB" id="5860742at2759"/>
<dbReference type="InParanoid" id="E3LI61"/>